<evidence type="ECO:0000256" key="6">
    <source>
        <dbReference type="ARBA" id="ARBA00022989"/>
    </source>
</evidence>
<dbReference type="Pfam" id="PF06423">
    <property type="entry name" value="GWT1"/>
    <property type="match status" value="1"/>
</dbReference>
<feature type="transmembrane region" description="Helical" evidence="8">
    <location>
        <begin position="300"/>
        <end position="322"/>
    </location>
</feature>
<feature type="transmembrane region" description="Helical" evidence="8">
    <location>
        <begin position="169"/>
        <end position="187"/>
    </location>
</feature>
<evidence type="ECO:0000256" key="8">
    <source>
        <dbReference type="RuleBase" id="RU280819"/>
    </source>
</evidence>
<keyword evidence="7 8" id="KW-0472">Membrane</keyword>
<feature type="transmembrane region" description="Helical" evidence="8">
    <location>
        <begin position="436"/>
        <end position="456"/>
    </location>
</feature>
<gene>
    <name evidence="9" type="primary">GWT1</name>
    <name evidence="9" type="ORF">K7432_001613</name>
</gene>
<dbReference type="Proteomes" id="UP001479436">
    <property type="component" value="Unassembled WGS sequence"/>
</dbReference>
<evidence type="ECO:0000256" key="4">
    <source>
        <dbReference type="ARBA" id="ARBA00022502"/>
    </source>
</evidence>
<keyword evidence="5 8" id="KW-0812">Transmembrane</keyword>
<dbReference type="PANTHER" id="PTHR20661">
    <property type="entry name" value="PHOSPHATIDYLINOSITOL-GLYCAN BIOSYNTHESIS CLASS W PROTEIN"/>
    <property type="match status" value="1"/>
</dbReference>
<evidence type="ECO:0000256" key="2">
    <source>
        <dbReference type="ARBA" id="ARBA00004687"/>
    </source>
</evidence>
<proteinExistence type="inferred from homology"/>
<evidence type="ECO:0000256" key="7">
    <source>
        <dbReference type="ARBA" id="ARBA00023136"/>
    </source>
</evidence>
<evidence type="ECO:0000256" key="3">
    <source>
        <dbReference type="ARBA" id="ARBA00007559"/>
    </source>
</evidence>
<organism evidence="9 10">
    <name type="scientific">Basidiobolus ranarum</name>
    <dbReference type="NCBI Taxonomy" id="34480"/>
    <lineage>
        <taxon>Eukaryota</taxon>
        <taxon>Fungi</taxon>
        <taxon>Fungi incertae sedis</taxon>
        <taxon>Zoopagomycota</taxon>
        <taxon>Entomophthoromycotina</taxon>
        <taxon>Basidiobolomycetes</taxon>
        <taxon>Basidiobolales</taxon>
        <taxon>Basidiobolaceae</taxon>
        <taxon>Basidiobolus</taxon>
    </lineage>
</organism>
<evidence type="ECO:0000256" key="1">
    <source>
        <dbReference type="ARBA" id="ARBA00004141"/>
    </source>
</evidence>
<keyword evidence="4 8" id="KW-0337">GPI-anchor biosynthesis</keyword>
<dbReference type="PIRSF" id="PIRSF017321">
    <property type="entry name" value="GWT1"/>
    <property type="match status" value="1"/>
</dbReference>
<keyword evidence="10" id="KW-1185">Reference proteome</keyword>
<feature type="transmembrane region" description="Helical" evidence="8">
    <location>
        <begin position="334"/>
        <end position="355"/>
    </location>
</feature>
<reference evidence="9 10" key="1">
    <citation type="submission" date="2023-04" db="EMBL/GenBank/DDBJ databases">
        <title>Genome of Basidiobolus ranarum AG-B5.</title>
        <authorList>
            <person name="Stajich J.E."/>
            <person name="Carter-House D."/>
            <person name="Gryganskyi A."/>
        </authorList>
    </citation>
    <scope>NUCLEOTIDE SEQUENCE [LARGE SCALE GENOMIC DNA]</scope>
    <source>
        <strain evidence="9 10">AG-B5</strain>
    </source>
</reference>
<feature type="transmembrane region" description="Helical" evidence="8">
    <location>
        <begin position="25"/>
        <end position="46"/>
    </location>
</feature>
<sequence length="464" mass="52315">MTLEDYREAKIQWVTGQTGSSISEINVVIFVNLCGFFLWACCQSYGFPNNGTSLVKRFGWEFTLLALISLSSQTFTEYNKFLAPGLLLTSLGVYFKLRGEKAPLENSQVSEEMYKKSISPNKITRKSYISVYRALMMLLTCIAILAVDFPIFPRRFAKVETYGTSLMDLGVGSFVFSAGVVAAKNYLPNISTKEVSFFKEMLNSFKSAFPLLVLGFARLLMVKGIEYQEHVTEYGVHWNFFITLGFLPIFVTLSRGLAKGARFAGPLIIIAYQVALYYGVEEYILNAPRIDLLSMNREGVFSFLGYLSIFLIGLESGVVVLPDPPTYKQRQKQPMILLISAVMMWTLFHIVRGFLEIEVSRRMANLPYVLWVVAFNLTLLLVIMCIERFVNPNVFSPEIPFLLDSLNQNGLTVFLIANVLTGLINISIQTLYTSPLLSFVICSAYMAIICSIAVWLKLNGLRIR</sequence>
<comment type="subcellular location">
    <subcellularLocation>
        <location evidence="8">Endoplasmic reticulum membrane</location>
        <topology evidence="8">Multi-pass membrane protein</topology>
    </subcellularLocation>
    <subcellularLocation>
        <location evidence="1">Membrane</location>
        <topology evidence="1">Multi-pass membrane protein</topology>
    </subcellularLocation>
</comment>
<feature type="transmembrane region" description="Helical" evidence="8">
    <location>
        <begin position="131"/>
        <end position="149"/>
    </location>
</feature>
<feature type="transmembrane region" description="Helical" evidence="8">
    <location>
        <begin position="208"/>
        <end position="225"/>
    </location>
</feature>
<name>A0ABR2W999_9FUNG</name>
<dbReference type="EMBL" id="JASJQH010006913">
    <property type="protein sequence ID" value="KAK9727679.1"/>
    <property type="molecule type" value="Genomic_DNA"/>
</dbReference>
<keyword evidence="8" id="KW-0256">Endoplasmic reticulum</keyword>
<keyword evidence="8" id="KW-0012">Acyltransferase</keyword>
<dbReference type="EC" id="2.3.-.-" evidence="8"/>
<feature type="transmembrane region" description="Helical" evidence="8">
    <location>
        <begin position="367"/>
        <end position="390"/>
    </location>
</feature>
<feature type="transmembrane region" description="Helical" evidence="8">
    <location>
        <begin position="411"/>
        <end position="430"/>
    </location>
</feature>
<comment type="similarity">
    <text evidence="3 8">Belongs to the PIGW family.</text>
</comment>
<dbReference type="PANTHER" id="PTHR20661:SF0">
    <property type="entry name" value="PHOSPHATIDYLINOSITOL-GLYCAN BIOSYNTHESIS CLASS W PROTEIN"/>
    <property type="match status" value="1"/>
</dbReference>
<evidence type="ECO:0000313" key="10">
    <source>
        <dbReference type="Proteomes" id="UP001479436"/>
    </source>
</evidence>
<comment type="function">
    <text evidence="8">A acetyltransferase, which acetylates the inositol ring of phosphatidylinositol during biosynthesis of GPI-anchor.</text>
</comment>
<accession>A0ABR2W999</accession>
<evidence type="ECO:0000313" key="9">
    <source>
        <dbReference type="EMBL" id="KAK9727679.1"/>
    </source>
</evidence>
<protein>
    <recommendedName>
        <fullName evidence="8">GPI-anchored wall transfer protein</fullName>
        <ecNumber evidence="8">2.3.-.-</ecNumber>
    </recommendedName>
</protein>
<keyword evidence="6 8" id="KW-1133">Transmembrane helix</keyword>
<comment type="pathway">
    <text evidence="2 8">Glycolipid biosynthesis; glycosylphosphatidylinositol-anchor biosynthesis.</text>
</comment>
<dbReference type="InterPro" id="IPR009447">
    <property type="entry name" value="PIGW/GWT1"/>
</dbReference>
<keyword evidence="8" id="KW-0808">Transferase</keyword>
<evidence type="ECO:0000256" key="5">
    <source>
        <dbReference type="ARBA" id="ARBA00022692"/>
    </source>
</evidence>
<feature type="transmembrane region" description="Helical" evidence="8">
    <location>
        <begin position="237"/>
        <end position="254"/>
    </location>
</feature>
<comment type="caution">
    <text evidence="9">The sequence shown here is derived from an EMBL/GenBank/DDBJ whole genome shotgun (WGS) entry which is preliminary data.</text>
</comment>